<sequence length="94" mass="9988">MTDLQCPARAVLLAIDAVTPSWMDRLRIAARFELSADEDVAAFVDATADEFRGEDFVVVAATASLAEALGLHGIRHEPPVAIGVDADGWSILVP</sequence>
<keyword evidence="2" id="KW-1185">Reference proteome</keyword>
<dbReference type="EMBL" id="SSWH01000004">
    <property type="protein sequence ID" value="THJ67075.1"/>
    <property type="molecule type" value="Genomic_DNA"/>
</dbReference>
<name>A0A4S5E681_9MICC</name>
<evidence type="ECO:0000313" key="1">
    <source>
        <dbReference type="EMBL" id="THJ67075.1"/>
    </source>
</evidence>
<organism evidence="1 2">
    <name type="scientific">Arthrobacter echini</name>
    <dbReference type="NCBI Taxonomy" id="1529066"/>
    <lineage>
        <taxon>Bacteria</taxon>
        <taxon>Bacillati</taxon>
        <taxon>Actinomycetota</taxon>
        <taxon>Actinomycetes</taxon>
        <taxon>Micrococcales</taxon>
        <taxon>Micrococcaceae</taxon>
        <taxon>Arthrobacter</taxon>
    </lineage>
</organism>
<proteinExistence type="predicted"/>
<dbReference type="OrthoDB" id="4950993at2"/>
<evidence type="ECO:0000313" key="2">
    <source>
        <dbReference type="Proteomes" id="UP000305233"/>
    </source>
</evidence>
<comment type="caution">
    <text evidence="1">The sequence shown here is derived from an EMBL/GenBank/DDBJ whole genome shotgun (WGS) entry which is preliminary data.</text>
</comment>
<accession>A0A4S5E681</accession>
<dbReference type="Proteomes" id="UP000305233">
    <property type="component" value="Unassembled WGS sequence"/>
</dbReference>
<reference evidence="1 2" key="1">
    <citation type="submission" date="2019-04" db="EMBL/GenBank/DDBJ databases">
        <authorList>
            <person name="Liu Q."/>
            <person name="Xin Y.-H."/>
        </authorList>
    </citation>
    <scope>NUCLEOTIDE SEQUENCE [LARGE SCALE GENOMIC DNA]</scope>
    <source>
        <strain evidence="1 2">AM23</strain>
    </source>
</reference>
<dbReference type="AlphaFoldDB" id="A0A4S5E681"/>
<protein>
    <submittedName>
        <fullName evidence="1">Uncharacterized protein</fullName>
    </submittedName>
</protein>
<dbReference type="RefSeq" id="WP_136453666.1">
    <property type="nucleotide sequence ID" value="NZ_SSWH01000004.1"/>
</dbReference>
<gene>
    <name evidence="1" type="ORF">E8P82_06455</name>
</gene>